<dbReference type="KEGG" id="mgo:AFA91_00555"/>
<dbReference type="InterPro" id="IPR016181">
    <property type="entry name" value="Acyl_CoA_acyltransferase"/>
</dbReference>
<evidence type="ECO:0000259" key="1">
    <source>
        <dbReference type="PROSITE" id="PS51186"/>
    </source>
</evidence>
<dbReference type="PANTHER" id="PTHR43441">
    <property type="entry name" value="RIBOSOMAL-PROTEIN-SERINE ACETYLTRANSFERASE"/>
    <property type="match status" value="1"/>
</dbReference>
<dbReference type="EMBL" id="CP012150">
    <property type="protein sequence ID" value="AKS35976.1"/>
    <property type="molecule type" value="Genomic_DNA"/>
</dbReference>
<dbReference type="PANTHER" id="PTHR43441:SF10">
    <property type="entry name" value="ACETYLTRANSFERASE"/>
    <property type="match status" value="1"/>
</dbReference>
<name>A0A0K0XF16_MYCGD</name>
<proteinExistence type="predicted"/>
<dbReference type="InterPro" id="IPR051908">
    <property type="entry name" value="Ribosomal_N-acetyltransferase"/>
</dbReference>
<dbReference type="AlphaFoldDB" id="A0A0K0XF16"/>
<dbReference type="SUPFAM" id="SSF55729">
    <property type="entry name" value="Acyl-CoA N-acyltransferases (Nat)"/>
    <property type="match status" value="1"/>
</dbReference>
<reference evidence="2 3" key="1">
    <citation type="submission" date="2015-07" db="EMBL/GenBank/DDBJ databases">
        <title>Complete genome sequence of Mycobacterium goodii X7B, a facultative thermophilic biodesulfurizing bacterium.</title>
        <authorList>
            <person name="Yu B."/>
            <person name="Li F."/>
            <person name="Xu P."/>
        </authorList>
    </citation>
    <scope>NUCLEOTIDE SEQUENCE [LARGE SCALE GENOMIC DNA]</scope>
    <source>
        <strain evidence="2 3">X7B</strain>
    </source>
</reference>
<dbReference type="Proteomes" id="UP000062255">
    <property type="component" value="Chromosome"/>
</dbReference>
<dbReference type="Gene3D" id="3.40.630.30">
    <property type="match status" value="1"/>
</dbReference>
<dbReference type="GO" id="GO:0008999">
    <property type="term" value="F:protein-N-terminal-alanine acetyltransferase activity"/>
    <property type="evidence" value="ECO:0007669"/>
    <property type="project" value="TreeGrafter"/>
</dbReference>
<evidence type="ECO:0000313" key="3">
    <source>
        <dbReference type="Proteomes" id="UP000062255"/>
    </source>
</evidence>
<dbReference type="STRING" id="134601.AFA91_00555"/>
<dbReference type="Pfam" id="PF13302">
    <property type="entry name" value="Acetyltransf_3"/>
    <property type="match status" value="1"/>
</dbReference>
<evidence type="ECO:0000313" key="2">
    <source>
        <dbReference type="EMBL" id="AKS35976.1"/>
    </source>
</evidence>
<sequence length="123" mass="13705">MRRGEAVHTMIEVDGRLAGQCDAWIDAYHGRCELGLWVDGRVGTRGVGTTAIRLMVTHLFEDRRMDRIAAPIAVGNTATLRMAQRLGFVREGVLRSYMTVGSGRCDHELWSLTSADWVHVYGS</sequence>
<organism evidence="2 3">
    <name type="scientific">Mycolicibacterium goodii</name>
    <name type="common">Mycobacterium goodii</name>
    <dbReference type="NCBI Taxonomy" id="134601"/>
    <lineage>
        <taxon>Bacteria</taxon>
        <taxon>Bacillati</taxon>
        <taxon>Actinomycetota</taxon>
        <taxon>Actinomycetes</taxon>
        <taxon>Mycobacteriales</taxon>
        <taxon>Mycobacteriaceae</taxon>
        <taxon>Mycolicibacterium</taxon>
    </lineage>
</organism>
<dbReference type="PATRIC" id="fig|134601.6.peg.117"/>
<accession>A0A0K0XF16</accession>
<dbReference type="GO" id="GO:0005737">
    <property type="term" value="C:cytoplasm"/>
    <property type="evidence" value="ECO:0007669"/>
    <property type="project" value="TreeGrafter"/>
</dbReference>
<dbReference type="GO" id="GO:1990189">
    <property type="term" value="F:protein N-terminal-serine acetyltransferase activity"/>
    <property type="evidence" value="ECO:0007669"/>
    <property type="project" value="TreeGrafter"/>
</dbReference>
<gene>
    <name evidence="2" type="ORF">AFA91_00555</name>
</gene>
<protein>
    <recommendedName>
        <fullName evidence="1">N-acetyltransferase domain-containing protein</fullName>
    </recommendedName>
</protein>
<dbReference type="PROSITE" id="PS51186">
    <property type="entry name" value="GNAT"/>
    <property type="match status" value="1"/>
</dbReference>
<dbReference type="InterPro" id="IPR000182">
    <property type="entry name" value="GNAT_dom"/>
</dbReference>
<feature type="domain" description="N-acetyltransferase" evidence="1">
    <location>
        <begin position="1"/>
        <end position="116"/>
    </location>
</feature>